<dbReference type="EMBL" id="JBBNAF010000010">
    <property type="protein sequence ID" value="KAK9107215.1"/>
    <property type="molecule type" value="Genomic_DNA"/>
</dbReference>
<feature type="region of interest" description="Disordered" evidence="1">
    <location>
        <begin position="1"/>
        <end position="35"/>
    </location>
</feature>
<sequence>MLAKEADDQATTEATTTKFVEEMSNEGYNEKEDDQHGFAKGYNFIDCLIGDHDLDDSEISPLPPPPPQAPTPPLKDLTP</sequence>
<organism evidence="2 3">
    <name type="scientific">Stephania yunnanensis</name>
    <dbReference type="NCBI Taxonomy" id="152371"/>
    <lineage>
        <taxon>Eukaryota</taxon>
        <taxon>Viridiplantae</taxon>
        <taxon>Streptophyta</taxon>
        <taxon>Embryophyta</taxon>
        <taxon>Tracheophyta</taxon>
        <taxon>Spermatophyta</taxon>
        <taxon>Magnoliopsida</taxon>
        <taxon>Ranunculales</taxon>
        <taxon>Menispermaceae</taxon>
        <taxon>Menispermoideae</taxon>
        <taxon>Cissampelideae</taxon>
        <taxon>Stephania</taxon>
    </lineage>
</organism>
<dbReference type="Proteomes" id="UP001420932">
    <property type="component" value="Unassembled WGS sequence"/>
</dbReference>
<evidence type="ECO:0000313" key="2">
    <source>
        <dbReference type="EMBL" id="KAK9107215.1"/>
    </source>
</evidence>
<keyword evidence="3" id="KW-1185">Reference proteome</keyword>
<comment type="caution">
    <text evidence="2">The sequence shown here is derived from an EMBL/GenBank/DDBJ whole genome shotgun (WGS) entry which is preliminary data.</text>
</comment>
<feature type="compositionally biased region" description="Pro residues" evidence="1">
    <location>
        <begin position="61"/>
        <end position="73"/>
    </location>
</feature>
<name>A0AAP0F8K1_9MAGN</name>
<gene>
    <name evidence="2" type="ORF">Syun_023226</name>
</gene>
<dbReference type="AlphaFoldDB" id="A0AAP0F8K1"/>
<feature type="compositionally biased region" description="Low complexity" evidence="1">
    <location>
        <begin position="9"/>
        <end position="18"/>
    </location>
</feature>
<protein>
    <submittedName>
        <fullName evidence="2">Uncharacterized protein</fullName>
    </submittedName>
</protein>
<evidence type="ECO:0000256" key="1">
    <source>
        <dbReference type="SAM" id="MobiDB-lite"/>
    </source>
</evidence>
<accession>A0AAP0F8K1</accession>
<feature type="region of interest" description="Disordered" evidence="1">
    <location>
        <begin position="52"/>
        <end position="79"/>
    </location>
</feature>
<reference evidence="2 3" key="1">
    <citation type="submission" date="2024-01" db="EMBL/GenBank/DDBJ databases">
        <title>Genome assemblies of Stephania.</title>
        <authorList>
            <person name="Yang L."/>
        </authorList>
    </citation>
    <scope>NUCLEOTIDE SEQUENCE [LARGE SCALE GENOMIC DNA]</scope>
    <source>
        <strain evidence="2">YNDBR</strain>
        <tissue evidence="2">Leaf</tissue>
    </source>
</reference>
<evidence type="ECO:0000313" key="3">
    <source>
        <dbReference type="Proteomes" id="UP001420932"/>
    </source>
</evidence>
<proteinExistence type="predicted"/>